<feature type="transmembrane region" description="Helical" evidence="10">
    <location>
        <begin position="183"/>
        <end position="209"/>
    </location>
</feature>
<dbReference type="GO" id="GO:0008324">
    <property type="term" value="F:monoatomic cation transmembrane transporter activity"/>
    <property type="evidence" value="ECO:0007669"/>
    <property type="project" value="TreeGrafter"/>
</dbReference>
<keyword evidence="6" id="KW-0915">Sodium</keyword>
<dbReference type="Gene3D" id="1.20.1420.30">
    <property type="entry name" value="NCX, central ion-binding region"/>
    <property type="match status" value="2"/>
</dbReference>
<keyword evidence="7 10" id="KW-0472">Membrane</keyword>
<dbReference type="InterPro" id="IPR004837">
    <property type="entry name" value="NaCa_Exmemb"/>
</dbReference>
<feature type="transmembrane region" description="Helical" evidence="10">
    <location>
        <begin position="14"/>
        <end position="32"/>
    </location>
</feature>
<evidence type="ECO:0000256" key="4">
    <source>
        <dbReference type="ARBA" id="ARBA00022692"/>
    </source>
</evidence>
<comment type="similarity">
    <text evidence="9">Belongs to the Ca(2+):cation antiporter (CaCA) (TC 2.A.19) family. Cation/calcium exchanger (CCX) subfamily.</text>
</comment>
<evidence type="ECO:0000313" key="12">
    <source>
        <dbReference type="EMBL" id="JAG98629.1"/>
    </source>
</evidence>
<dbReference type="AlphaFoldDB" id="A0A0D6R718"/>
<feature type="domain" description="Sodium/calcium exchanger membrane region" evidence="11">
    <location>
        <begin position="121"/>
        <end position="260"/>
    </location>
</feature>
<sequence length="581" mass="62888">MASSLQHLLHEHKFFLKSSIILLFFVISLALYEKPWISGHGGRSRRVLTETLTHGSDSDNAAASPSPQCGTVSGLLPAERCSYARRYCGGGPRGPLFNYAALHYCYLREHTTLSVSILVITVVIQFYILATAAERHFSRVVARAAALLRLSPSMGGVTLLALGNGAPDVFASMAALRGDNARIGLGAILSAGTFVSAFVLGSVALTSAPFAVKPFPFVRDVFFYIMAATSLFYVYMIGVIFLWQAVGLVLFYLVFVAVVFSTDVGCAAEGKGGAPAETNGRGFHCAAGVEDECFDRKAIGRVSIQVAVNYAEETKAGSGCVLCRELTKFTQIWEVPVKLLLKLIIPSISSEEWRRFYASANIVLCPLVLLYFCNAFIPFHYPLVFLLPSIHFPLWMVVLAQSGCIGFAHYLIVDEPPDKEQKLSIIAAFVMSVCSISFVAGELLGCLAALGVILKLPPALLGLTVLAWGNSVGDLVADVAVAKAGQPAMAIAGCYAGPMFNMLIGLGLAFVVRTAHTYPSGYYLHFHISIVVAFCFLFMSLLGSLLVITWARFQVPRFWGFCLIALYILFVVMSLVIAKLM</sequence>
<dbReference type="PANTHER" id="PTHR12266:SF33">
    <property type="entry name" value="CATION_CALCIUM EXCHANGER 5"/>
    <property type="match status" value="1"/>
</dbReference>
<keyword evidence="8" id="KW-0739">Sodium transport</keyword>
<reference evidence="12" key="1">
    <citation type="submission" date="2015-03" db="EMBL/GenBank/DDBJ databases">
        <title>A transcriptome of Araucaria cunninghamii, an australian fine timber species.</title>
        <authorList>
            <person name="Jing Yi C.J.Y."/>
            <person name="Yin San L.Y.S."/>
            <person name="Abdul Karim S.S."/>
            <person name="Wan Azmi N.N."/>
            <person name="Hercus R.R."/>
            <person name="Croft L.L."/>
        </authorList>
    </citation>
    <scope>NUCLEOTIDE SEQUENCE</scope>
    <source>
        <strain evidence="12">MI0301</strain>
        <tissue evidence="12">Leaf</tissue>
    </source>
</reference>
<keyword evidence="8" id="KW-0406">Ion transport</keyword>
<protein>
    <recommendedName>
        <fullName evidence="11">Sodium/calcium exchanger membrane region domain-containing protein</fullName>
    </recommendedName>
</protein>
<feature type="transmembrane region" description="Helical" evidence="10">
    <location>
        <begin position="249"/>
        <end position="268"/>
    </location>
</feature>
<evidence type="ECO:0000256" key="6">
    <source>
        <dbReference type="ARBA" id="ARBA00023053"/>
    </source>
</evidence>
<keyword evidence="3" id="KW-0050">Antiport</keyword>
<evidence type="ECO:0000259" key="11">
    <source>
        <dbReference type="Pfam" id="PF01699"/>
    </source>
</evidence>
<keyword evidence="4 10" id="KW-0812">Transmembrane</keyword>
<feature type="transmembrane region" description="Helical" evidence="10">
    <location>
        <begin position="489"/>
        <end position="512"/>
    </location>
</feature>
<evidence type="ECO:0000256" key="5">
    <source>
        <dbReference type="ARBA" id="ARBA00022989"/>
    </source>
</evidence>
<evidence type="ECO:0000256" key="8">
    <source>
        <dbReference type="ARBA" id="ARBA00023201"/>
    </source>
</evidence>
<dbReference type="InterPro" id="IPR051359">
    <property type="entry name" value="CaCA_antiporter"/>
</dbReference>
<feature type="domain" description="Sodium/calcium exchanger membrane region" evidence="11">
    <location>
        <begin position="426"/>
        <end position="575"/>
    </location>
</feature>
<comment type="subcellular location">
    <subcellularLocation>
        <location evidence="1">Membrane</location>
        <topology evidence="1">Multi-pass membrane protein</topology>
    </subcellularLocation>
</comment>
<feature type="transmembrane region" description="Helical" evidence="10">
    <location>
        <begin position="425"/>
        <end position="453"/>
    </location>
</feature>
<evidence type="ECO:0000256" key="7">
    <source>
        <dbReference type="ARBA" id="ARBA00023136"/>
    </source>
</evidence>
<accession>A0A0D6R718</accession>
<feature type="transmembrane region" description="Helical" evidence="10">
    <location>
        <begin position="524"/>
        <end position="551"/>
    </location>
</feature>
<dbReference type="InterPro" id="IPR044880">
    <property type="entry name" value="NCX_ion-bd_dom_sf"/>
</dbReference>
<feature type="transmembrane region" description="Helical" evidence="10">
    <location>
        <begin position="356"/>
        <end position="380"/>
    </location>
</feature>
<dbReference type="GO" id="GO:0016020">
    <property type="term" value="C:membrane"/>
    <property type="evidence" value="ECO:0007669"/>
    <property type="project" value="UniProtKB-SubCell"/>
</dbReference>
<evidence type="ECO:0000256" key="3">
    <source>
        <dbReference type="ARBA" id="ARBA00022449"/>
    </source>
</evidence>
<dbReference type="Pfam" id="PF01699">
    <property type="entry name" value="Na_Ca_ex"/>
    <property type="match status" value="2"/>
</dbReference>
<evidence type="ECO:0000256" key="1">
    <source>
        <dbReference type="ARBA" id="ARBA00004141"/>
    </source>
</evidence>
<feature type="transmembrane region" description="Helical" evidence="10">
    <location>
        <begin position="113"/>
        <end position="133"/>
    </location>
</feature>
<feature type="transmembrane region" description="Helical" evidence="10">
    <location>
        <begin position="392"/>
        <end position="413"/>
    </location>
</feature>
<feature type="transmembrane region" description="Helical" evidence="10">
    <location>
        <begin position="221"/>
        <end position="243"/>
    </location>
</feature>
<name>A0A0D6R718_ARACU</name>
<dbReference type="GO" id="GO:0015297">
    <property type="term" value="F:antiporter activity"/>
    <property type="evidence" value="ECO:0007669"/>
    <property type="project" value="UniProtKB-KW"/>
</dbReference>
<dbReference type="GO" id="GO:0006814">
    <property type="term" value="P:sodium ion transport"/>
    <property type="evidence" value="ECO:0007669"/>
    <property type="project" value="UniProtKB-KW"/>
</dbReference>
<proteinExistence type="inferred from homology"/>
<dbReference type="PANTHER" id="PTHR12266">
    <property type="entry name" value="NA+/CA2+ K+ INDEPENDENT EXCHANGER"/>
    <property type="match status" value="1"/>
</dbReference>
<dbReference type="EMBL" id="GCKF01021309">
    <property type="protein sequence ID" value="JAG98629.1"/>
    <property type="molecule type" value="Transcribed_RNA"/>
</dbReference>
<organism evidence="12">
    <name type="scientific">Araucaria cunninghamii</name>
    <name type="common">Hoop pine</name>
    <name type="synonym">Moreton Bay pine</name>
    <dbReference type="NCBI Taxonomy" id="56994"/>
    <lineage>
        <taxon>Eukaryota</taxon>
        <taxon>Viridiplantae</taxon>
        <taxon>Streptophyta</taxon>
        <taxon>Embryophyta</taxon>
        <taxon>Tracheophyta</taxon>
        <taxon>Spermatophyta</taxon>
        <taxon>Pinopsida</taxon>
        <taxon>Pinidae</taxon>
        <taxon>Conifers II</taxon>
        <taxon>Araucariales</taxon>
        <taxon>Araucariaceae</taxon>
        <taxon>Araucaria</taxon>
    </lineage>
</organism>
<feature type="transmembrane region" description="Helical" evidence="10">
    <location>
        <begin position="558"/>
        <end position="578"/>
    </location>
</feature>
<evidence type="ECO:0000256" key="2">
    <source>
        <dbReference type="ARBA" id="ARBA00022448"/>
    </source>
</evidence>
<keyword evidence="2" id="KW-0813">Transport</keyword>
<evidence type="ECO:0000256" key="9">
    <source>
        <dbReference type="ARBA" id="ARBA00038187"/>
    </source>
</evidence>
<keyword evidence="5 10" id="KW-1133">Transmembrane helix</keyword>
<evidence type="ECO:0000256" key="10">
    <source>
        <dbReference type="SAM" id="Phobius"/>
    </source>
</evidence>